<dbReference type="SUPFAM" id="SSF53613">
    <property type="entry name" value="Ribokinase-like"/>
    <property type="match status" value="1"/>
</dbReference>
<organism evidence="4 5">
    <name type="scientific">Hymenobacter defluvii</name>
    <dbReference type="NCBI Taxonomy" id="2054411"/>
    <lineage>
        <taxon>Bacteria</taxon>
        <taxon>Pseudomonadati</taxon>
        <taxon>Bacteroidota</taxon>
        <taxon>Cytophagia</taxon>
        <taxon>Cytophagales</taxon>
        <taxon>Hymenobacteraceae</taxon>
        <taxon>Hymenobacter</taxon>
    </lineage>
</organism>
<dbReference type="InterPro" id="IPR029056">
    <property type="entry name" value="Ribokinase-like"/>
</dbReference>
<dbReference type="Pfam" id="PF08543">
    <property type="entry name" value="Phos_pyr_kin"/>
    <property type="match status" value="1"/>
</dbReference>
<dbReference type="EMBL" id="JAGETX010000002">
    <property type="protein sequence ID" value="MBO3270179.1"/>
    <property type="molecule type" value="Genomic_DNA"/>
</dbReference>
<evidence type="ECO:0000256" key="2">
    <source>
        <dbReference type="ARBA" id="ARBA00012135"/>
    </source>
</evidence>
<evidence type="ECO:0000313" key="4">
    <source>
        <dbReference type="EMBL" id="MBO3270179.1"/>
    </source>
</evidence>
<reference evidence="4 5" key="1">
    <citation type="submission" date="2021-03" db="EMBL/GenBank/DDBJ databases">
        <authorList>
            <person name="Kim M.K."/>
        </authorList>
    </citation>
    <scope>NUCLEOTIDE SEQUENCE [LARGE SCALE GENOMIC DNA]</scope>
    <source>
        <strain evidence="4 5">BT507</strain>
    </source>
</reference>
<accession>A0ABS3TC19</accession>
<comment type="caution">
    <text evidence="4">The sequence shown here is derived from an EMBL/GenBank/DDBJ whole genome shotgun (WGS) entry which is preliminary data.</text>
</comment>
<protein>
    <recommendedName>
        <fullName evidence="2">hydroxymethylpyrimidine kinase</fullName>
        <ecNumber evidence="2">2.7.1.49</ecNumber>
    </recommendedName>
</protein>
<keyword evidence="5" id="KW-1185">Reference proteome</keyword>
<sequence length="261" mass="27915">MSQPPRPYVLSLAGFDPSGGAGLLADCKTFEQRGVYGFGVCTALTVQSDVQFERVQWMPLADIQAQARPLLERFGVGWAKIGLVESLAELPELLRWLRAQSPAIGVVWDPVLKASAGYDFHAGPAPELVAEVCTALALITPNQPEMRRLWPAAATAEEAAAVVSAYCSVLLKGGHAEGSEATDVLYQNGREVARFTTPRLPHGEKHGSGCVLSAAIVAGLARGESLVEACRSGKAYTARVLASNETLLGYHFQNEHEYANP</sequence>
<dbReference type="PANTHER" id="PTHR20858:SF17">
    <property type="entry name" value="HYDROXYMETHYLPYRIMIDINE_PHOSPHOMETHYLPYRIMIDINE KINASE THI20-RELATED"/>
    <property type="match status" value="1"/>
</dbReference>
<dbReference type="EC" id="2.7.1.49" evidence="2"/>
<dbReference type="RefSeq" id="WP_208306772.1">
    <property type="nucleotide sequence ID" value="NZ_JAGETX010000002.1"/>
</dbReference>
<dbReference type="Gene3D" id="3.40.1190.20">
    <property type="match status" value="1"/>
</dbReference>
<gene>
    <name evidence="4" type="ORF">J4D97_05910</name>
</gene>
<dbReference type="PANTHER" id="PTHR20858">
    <property type="entry name" value="PHOSPHOMETHYLPYRIMIDINE KINASE"/>
    <property type="match status" value="1"/>
</dbReference>
<proteinExistence type="predicted"/>
<keyword evidence="4" id="KW-0808">Transferase</keyword>
<evidence type="ECO:0000259" key="3">
    <source>
        <dbReference type="Pfam" id="PF08543"/>
    </source>
</evidence>
<name>A0ABS3TC19_9BACT</name>
<dbReference type="Proteomes" id="UP000670527">
    <property type="component" value="Unassembled WGS sequence"/>
</dbReference>
<dbReference type="InterPro" id="IPR013749">
    <property type="entry name" value="PM/HMP-P_kinase-1"/>
</dbReference>
<evidence type="ECO:0000313" key="5">
    <source>
        <dbReference type="Proteomes" id="UP000670527"/>
    </source>
</evidence>
<dbReference type="CDD" id="cd01169">
    <property type="entry name" value="HMPP_kinase"/>
    <property type="match status" value="1"/>
</dbReference>
<keyword evidence="4" id="KW-0418">Kinase</keyword>
<dbReference type="InterPro" id="IPR004399">
    <property type="entry name" value="HMP/HMP-P_kinase_dom"/>
</dbReference>
<dbReference type="GO" id="GO:0016301">
    <property type="term" value="F:kinase activity"/>
    <property type="evidence" value="ECO:0007669"/>
    <property type="project" value="UniProtKB-KW"/>
</dbReference>
<evidence type="ECO:0000256" key="1">
    <source>
        <dbReference type="ARBA" id="ARBA00004948"/>
    </source>
</evidence>
<comment type="pathway">
    <text evidence="1">Cofactor biosynthesis; thiamine diphosphate biosynthesis.</text>
</comment>
<feature type="domain" description="Pyridoxamine kinase/Phosphomethylpyrimidine kinase" evidence="3">
    <location>
        <begin position="16"/>
        <end position="244"/>
    </location>
</feature>